<accession>A0A9P4MGV0</accession>
<feature type="compositionally biased region" description="Polar residues" evidence="1">
    <location>
        <begin position="345"/>
        <end position="355"/>
    </location>
</feature>
<sequence>MEYWKTNREDSPVFESMHSRLVVGPVASVVSRKETNDAADLSPAREFHANNTFPTVNISRETFSRSGACLDQVHQEKYHTKMLTSAATEKRVKDLDGPQTTMPRSATTFSTEHIAVGTRKHYRDARKVLREIWMPGDGDGQPKMGTARDQSTNSWRFFQSPIDDSLKKNLPPKYVMLDDKAAHEVFQSKFWPRRKRCKYWGLDFVAGSGTLFTGRPNRGRPAWISEDGNSKMPEDMAARKQLVHTVPASDPKKCIVQHLIGEPGGFTAYLFDEQQQEHLVAGKAGRIWPRVETIGYADDARRETPMISIDNQHELSQLTSSHDAAHIHRHDPLHGSELSKRATDGVQTGLQSTSFPRGRKRRKMRADLSLVKGGSYGDIIRGFERRREAIKGKDNRIAEIV</sequence>
<feature type="compositionally biased region" description="Basic and acidic residues" evidence="1">
    <location>
        <begin position="331"/>
        <end position="343"/>
    </location>
</feature>
<evidence type="ECO:0000256" key="1">
    <source>
        <dbReference type="SAM" id="MobiDB-lite"/>
    </source>
</evidence>
<proteinExistence type="predicted"/>
<comment type="caution">
    <text evidence="2">The sequence shown here is derived from an EMBL/GenBank/DDBJ whole genome shotgun (WGS) entry which is preliminary data.</text>
</comment>
<dbReference type="EMBL" id="ML996084">
    <property type="protein sequence ID" value="KAF2154035.1"/>
    <property type="molecule type" value="Genomic_DNA"/>
</dbReference>
<organism evidence="2 3">
    <name type="scientific">Myriangium duriaei CBS 260.36</name>
    <dbReference type="NCBI Taxonomy" id="1168546"/>
    <lineage>
        <taxon>Eukaryota</taxon>
        <taxon>Fungi</taxon>
        <taxon>Dikarya</taxon>
        <taxon>Ascomycota</taxon>
        <taxon>Pezizomycotina</taxon>
        <taxon>Dothideomycetes</taxon>
        <taxon>Dothideomycetidae</taxon>
        <taxon>Myriangiales</taxon>
        <taxon>Myriangiaceae</taxon>
        <taxon>Myriangium</taxon>
    </lineage>
</organism>
<protein>
    <submittedName>
        <fullName evidence="2">Uncharacterized protein</fullName>
    </submittedName>
</protein>
<dbReference type="OrthoDB" id="3650389at2759"/>
<keyword evidence="3" id="KW-1185">Reference proteome</keyword>
<evidence type="ECO:0000313" key="3">
    <source>
        <dbReference type="Proteomes" id="UP000799439"/>
    </source>
</evidence>
<reference evidence="2" key="1">
    <citation type="journal article" date="2020" name="Stud. Mycol.">
        <title>101 Dothideomycetes genomes: a test case for predicting lifestyles and emergence of pathogens.</title>
        <authorList>
            <person name="Haridas S."/>
            <person name="Albert R."/>
            <person name="Binder M."/>
            <person name="Bloem J."/>
            <person name="Labutti K."/>
            <person name="Salamov A."/>
            <person name="Andreopoulos B."/>
            <person name="Baker S."/>
            <person name="Barry K."/>
            <person name="Bills G."/>
            <person name="Bluhm B."/>
            <person name="Cannon C."/>
            <person name="Castanera R."/>
            <person name="Culley D."/>
            <person name="Daum C."/>
            <person name="Ezra D."/>
            <person name="Gonzalez J."/>
            <person name="Henrissat B."/>
            <person name="Kuo A."/>
            <person name="Liang C."/>
            <person name="Lipzen A."/>
            <person name="Lutzoni F."/>
            <person name="Magnuson J."/>
            <person name="Mondo S."/>
            <person name="Nolan M."/>
            <person name="Ohm R."/>
            <person name="Pangilinan J."/>
            <person name="Park H.-J."/>
            <person name="Ramirez L."/>
            <person name="Alfaro M."/>
            <person name="Sun H."/>
            <person name="Tritt A."/>
            <person name="Yoshinaga Y."/>
            <person name="Zwiers L.-H."/>
            <person name="Turgeon B."/>
            <person name="Goodwin S."/>
            <person name="Spatafora J."/>
            <person name="Crous P."/>
            <person name="Grigoriev I."/>
        </authorList>
    </citation>
    <scope>NUCLEOTIDE SEQUENCE</scope>
    <source>
        <strain evidence="2">CBS 260.36</strain>
    </source>
</reference>
<name>A0A9P4MGV0_9PEZI</name>
<gene>
    <name evidence="2" type="ORF">K461DRAFT_277102</name>
</gene>
<dbReference type="AlphaFoldDB" id="A0A9P4MGV0"/>
<evidence type="ECO:0000313" key="2">
    <source>
        <dbReference type="EMBL" id="KAF2154035.1"/>
    </source>
</evidence>
<feature type="region of interest" description="Disordered" evidence="1">
    <location>
        <begin position="331"/>
        <end position="363"/>
    </location>
</feature>
<dbReference type="Proteomes" id="UP000799439">
    <property type="component" value="Unassembled WGS sequence"/>
</dbReference>